<accession>A0A164F662</accession>
<dbReference type="AlphaFoldDB" id="A0A164F662"/>
<proteinExistence type="predicted"/>
<evidence type="ECO:0000313" key="2">
    <source>
        <dbReference type="Proteomes" id="UP000076501"/>
    </source>
</evidence>
<evidence type="ECO:0000313" key="1">
    <source>
        <dbReference type="EMBL" id="KZD34650.1"/>
    </source>
</evidence>
<comment type="caution">
    <text evidence="1">The sequence shown here is derived from an EMBL/GenBank/DDBJ whole genome shotgun (WGS) entry which is preliminary data.</text>
</comment>
<gene>
    <name evidence="1" type="ORF">B4082_2944</name>
</gene>
<name>A0A164F662_BACCE</name>
<sequence length="111" mass="13134">MRYSYEFKEDPFGDLGIVLPEEISIFSDFIQDISTEEEVDEYIGYIKKVLEGGYEDFEITLNTTSVKIKKDVTIAEHHYRIDEPSENKIETEEFIELLLIWREKITEIFKG</sequence>
<organism evidence="1 2">
    <name type="scientific">Bacillus cereus</name>
    <dbReference type="NCBI Taxonomy" id="1396"/>
    <lineage>
        <taxon>Bacteria</taxon>
        <taxon>Bacillati</taxon>
        <taxon>Bacillota</taxon>
        <taxon>Bacilli</taxon>
        <taxon>Bacillales</taxon>
        <taxon>Bacillaceae</taxon>
        <taxon>Bacillus</taxon>
        <taxon>Bacillus cereus group</taxon>
    </lineage>
</organism>
<protein>
    <recommendedName>
        <fullName evidence="3">tRNA-Val4</fullName>
    </recommendedName>
</protein>
<dbReference type="EMBL" id="LJKA01000042">
    <property type="protein sequence ID" value="KZD34650.1"/>
    <property type="molecule type" value="Genomic_DNA"/>
</dbReference>
<dbReference type="RefSeq" id="WP_063223037.1">
    <property type="nucleotide sequence ID" value="NZ_JBAWLH010000001.1"/>
</dbReference>
<reference evidence="1 2" key="1">
    <citation type="submission" date="2015-09" db="EMBL/GenBank/DDBJ databases">
        <title>Bacillus cereus food isolates.</title>
        <authorList>
            <person name="Boekhorst J."/>
        </authorList>
    </citation>
    <scope>NUCLEOTIDE SEQUENCE [LARGE SCALE GENOMIC DNA]</scope>
    <source>
        <strain evidence="1 2">B4082</strain>
    </source>
</reference>
<dbReference type="PATRIC" id="fig|1396.539.peg.311"/>
<evidence type="ECO:0008006" key="3">
    <source>
        <dbReference type="Google" id="ProtNLM"/>
    </source>
</evidence>
<dbReference type="Proteomes" id="UP000076501">
    <property type="component" value="Unassembled WGS sequence"/>
</dbReference>